<feature type="region of interest" description="Disordered" evidence="6">
    <location>
        <begin position="49"/>
        <end position="75"/>
    </location>
</feature>
<dbReference type="Pfam" id="PF06978">
    <property type="entry name" value="POP1_N"/>
    <property type="match status" value="1"/>
</dbReference>
<evidence type="ECO:0000256" key="3">
    <source>
        <dbReference type="ARBA" id="ARBA00022694"/>
    </source>
</evidence>
<dbReference type="GO" id="GO:0005655">
    <property type="term" value="C:nucleolar ribonuclease P complex"/>
    <property type="evidence" value="ECO:0007669"/>
    <property type="project" value="InterPro"/>
</dbReference>
<evidence type="ECO:0000256" key="2">
    <source>
        <dbReference type="ARBA" id="ARBA00004370"/>
    </source>
</evidence>
<dbReference type="GO" id="GO:0001682">
    <property type="term" value="P:tRNA 5'-leader removal"/>
    <property type="evidence" value="ECO:0007669"/>
    <property type="project" value="InterPro"/>
</dbReference>
<dbReference type="GeneID" id="101490270"/>
<dbReference type="RefSeq" id="XP_004515545.1">
    <property type="nucleotide sequence ID" value="XM_004515488.3"/>
</dbReference>
<name>A0A1S2Z5Q5_CICAR</name>
<evidence type="ECO:0000256" key="4">
    <source>
        <dbReference type="ARBA" id="ARBA00023136"/>
    </source>
</evidence>
<reference evidence="11" key="1">
    <citation type="submission" date="2025-08" db="UniProtKB">
        <authorList>
            <consortium name="RefSeq"/>
        </authorList>
    </citation>
    <scope>IDENTIFICATION</scope>
    <source>
        <tissue evidence="11">Etiolated seedlings</tissue>
    </source>
</reference>
<feature type="domain" description="Pop1 N-terminal" evidence="7">
    <location>
        <begin position="123"/>
        <end position="180"/>
    </location>
</feature>
<dbReference type="PANTHER" id="PTHR22731">
    <property type="entry name" value="RIBONUCLEASES P/MRP PROTEIN SUBUNIT POP1"/>
    <property type="match status" value="1"/>
</dbReference>
<protein>
    <submittedName>
        <fullName evidence="11">Uncharacterized protein LOC101490270</fullName>
    </submittedName>
</protein>
<keyword evidence="5" id="KW-0539">Nucleus</keyword>
<sequence>MVTDGTKKPNVSVPVVVPPRKINVQKFAESRSLEIQSLQCIVENRVNNDYKSQRNKRRRTTSFNDQIARKGHRRKSQKLGVVDNSVLKKDNIMQLPRRVRRRYELKNNPENGFCTSGDGTKRLRTHVWHAKRFSLTKLWGYHLPLGLQGRGKGSRAMLKKFKKGVLVHDASYYTAVQLEGPEDSLVSVLRMVLVPSPITVAHPRNHDDSVLSGTTYGTAMLHHVGAPVSRPIAPVTYMWQPTFQQNITDLGVRHDCSSFRQQYISDEKINPDVDLCEKSDRMECSDSFRHLWVWIHASAFEEGYDNLKLACQKEMEKRGISINCSSLEGQLAKLELMGSGTFQLLQKILHPVSSISENHWQINKHVPIEENHISQKTKFCILKNAEHFSSRAMLALNVKDPRDLPVKRSVVPVEPISTEALSDDAQEAKCKELVDLGGMLETNKQLSLSEFGDNQSNIDDLWYATTRGLKCPVEDSVLSEEKHRERMVKFCLDDLNFGVANSSTKEQCSRSCPILLLKNDDTKELTMGWSVILPLSWVKAFWIPLVSNGAHAIGLREKQWIACDMGIPSFPSDFPDCKAYSCFMAAKEAACNQKAELRPASVRNLRVPILSPWGVVHTTLNKVISTMETLDRSARKDLTNVNSLSNSCPNLKISNFDSDNSFEGTVARTGCMLTTLLNETKTGQLLLFPYATDGMTRMSEFIKGELTLDMVHRRSVIYDHKLCFVRVHLHPFKEGFFEEGAVICAPCPSDISLWTSSSRKSEMGLKLSECAMRSYFKENFSGKWEMQIPDGSVGRESHRWPIGFVTTACVQGSKRLVAEGFCEAVLLSHLREEQWTEMPAKQKRKEIYVLVRNLRSVAYRLALASIVLEHQENDIDCL</sequence>
<evidence type="ECO:0000256" key="5">
    <source>
        <dbReference type="ARBA" id="ARBA00023242"/>
    </source>
</evidence>
<dbReference type="InterPro" id="IPR018000">
    <property type="entry name" value="Neurotransmitter_ion_chnl_CS"/>
</dbReference>
<keyword evidence="3" id="KW-0819">tRNA processing</keyword>
<dbReference type="InterPro" id="IPR055079">
    <property type="entry name" value="POP1_C"/>
</dbReference>
<dbReference type="Pfam" id="PF08170">
    <property type="entry name" value="POPLD"/>
    <property type="match status" value="1"/>
</dbReference>
<evidence type="ECO:0000259" key="7">
    <source>
        <dbReference type="Pfam" id="PF06978"/>
    </source>
</evidence>
<accession>A0A1S2Z5Q5</accession>
<dbReference type="Pfam" id="PF22770">
    <property type="entry name" value="POP1_C"/>
    <property type="match status" value="1"/>
</dbReference>
<feature type="domain" description="POPLD" evidence="8">
    <location>
        <begin position="528"/>
        <end position="603"/>
    </location>
</feature>
<dbReference type="OrthoDB" id="442863at2759"/>
<evidence type="ECO:0000259" key="8">
    <source>
        <dbReference type="Pfam" id="PF08170"/>
    </source>
</evidence>
<dbReference type="STRING" id="3827.A0A1S2Z5Q5"/>
<evidence type="ECO:0000256" key="1">
    <source>
        <dbReference type="ARBA" id="ARBA00004123"/>
    </source>
</evidence>
<dbReference type="GO" id="GO:0000172">
    <property type="term" value="C:ribonuclease MRP complex"/>
    <property type="evidence" value="ECO:0007669"/>
    <property type="project" value="InterPro"/>
</dbReference>
<gene>
    <name evidence="11" type="primary">LOC101490270</name>
</gene>
<comment type="subcellular location">
    <subcellularLocation>
        <location evidence="2">Membrane</location>
    </subcellularLocation>
    <subcellularLocation>
        <location evidence="1">Nucleus</location>
    </subcellularLocation>
</comment>
<dbReference type="InterPro" id="IPR039182">
    <property type="entry name" value="Pop1"/>
</dbReference>
<dbReference type="KEGG" id="cam:101490270"/>
<dbReference type="PANTHER" id="PTHR22731:SF3">
    <property type="entry name" value="RIBONUCLEASES P_MRP PROTEIN SUBUNIT POP1"/>
    <property type="match status" value="1"/>
</dbReference>
<dbReference type="GO" id="GO:0016020">
    <property type="term" value="C:membrane"/>
    <property type="evidence" value="ECO:0007669"/>
    <property type="project" value="UniProtKB-SubCell"/>
</dbReference>
<evidence type="ECO:0000313" key="11">
    <source>
        <dbReference type="RefSeq" id="XP_004515545.1"/>
    </source>
</evidence>
<dbReference type="Proteomes" id="UP000087171">
    <property type="component" value="Unplaced"/>
</dbReference>
<keyword evidence="10" id="KW-1185">Reference proteome</keyword>
<keyword evidence="4" id="KW-0472">Membrane</keyword>
<dbReference type="eggNOG" id="KOG3322">
    <property type="taxonomic scope" value="Eukaryota"/>
</dbReference>
<proteinExistence type="predicted"/>
<feature type="domain" description="POP1 C-terminal" evidence="9">
    <location>
        <begin position="772"/>
        <end position="867"/>
    </location>
</feature>
<dbReference type="AlphaFoldDB" id="A0A1S2Z5Q5"/>
<dbReference type="PaxDb" id="3827-XP_004515545.1"/>
<evidence type="ECO:0000313" key="10">
    <source>
        <dbReference type="Proteomes" id="UP000087171"/>
    </source>
</evidence>
<dbReference type="InterPro" id="IPR012590">
    <property type="entry name" value="POPLD_dom"/>
</dbReference>
<dbReference type="PROSITE" id="PS00236">
    <property type="entry name" value="NEUROTR_ION_CHANNEL"/>
    <property type="match status" value="1"/>
</dbReference>
<organism evidence="10 11">
    <name type="scientific">Cicer arietinum</name>
    <name type="common">Chickpea</name>
    <name type="synonym">Garbanzo</name>
    <dbReference type="NCBI Taxonomy" id="3827"/>
    <lineage>
        <taxon>Eukaryota</taxon>
        <taxon>Viridiplantae</taxon>
        <taxon>Streptophyta</taxon>
        <taxon>Embryophyta</taxon>
        <taxon>Tracheophyta</taxon>
        <taxon>Spermatophyta</taxon>
        <taxon>Magnoliopsida</taxon>
        <taxon>eudicotyledons</taxon>
        <taxon>Gunneridae</taxon>
        <taxon>Pentapetalae</taxon>
        <taxon>rosids</taxon>
        <taxon>fabids</taxon>
        <taxon>Fabales</taxon>
        <taxon>Fabaceae</taxon>
        <taxon>Papilionoideae</taxon>
        <taxon>50 kb inversion clade</taxon>
        <taxon>NPAAA clade</taxon>
        <taxon>Hologalegina</taxon>
        <taxon>IRL clade</taxon>
        <taxon>Cicereae</taxon>
        <taxon>Cicer</taxon>
    </lineage>
</organism>
<evidence type="ECO:0000256" key="6">
    <source>
        <dbReference type="SAM" id="MobiDB-lite"/>
    </source>
</evidence>
<evidence type="ECO:0000259" key="9">
    <source>
        <dbReference type="Pfam" id="PF22770"/>
    </source>
</evidence>
<dbReference type="InterPro" id="IPR009723">
    <property type="entry name" value="Pop1_N"/>
</dbReference>